<dbReference type="SUPFAM" id="SSF53178">
    <property type="entry name" value="Peptidyl-tRNA hydrolase-like"/>
    <property type="match status" value="1"/>
</dbReference>
<comment type="subcellular location">
    <subcellularLocation>
        <location evidence="7">Cytoplasm</location>
    </subcellularLocation>
</comment>
<evidence type="ECO:0000313" key="11">
    <source>
        <dbReference type="Proteomes" id="UP001254608"/>
    </source>
</evidence>
<sequence>MSSDIRLIAGLGNPGAGYAQTRHNAGFWFADRLAAVFGGQFRSESRYHGEVAQLDIAGNRLWVIKPDTFMNRSGLAVQALAAFYKLAPQQVLVAHDELDLPAGTVRLKRGGGHGGHNGLRDLHRCLGPDYARLRIGIGHPGHKDMVLDYVLGKPIAADARAIEDAIEDSVAAMRVLYDGGWDRATQGLHRRGT</sequence>
<evidence type="ECO:0000256" key="2">
    <source>
        <dbReference type="ARBA" id="ARBA00022555"/>
    </source>
</evidence>
<dbReference type="PANTHER" id="PTHR17224:SF1">
    <property type="entry name" value="PEPTIDYL-TRNA HYDROLASE"/>
    <property type="match status" value="1"/>
</dbReference>
<evidence type="ECO:0000256" key="7">
    <source>
        <dbReference type="HAMAP-Rule" id="MF_00083"/>
    </source>
</evidence>
<evidence type="ECO:0000256" key="4">
    <source>
        <dbReference type="ARBA" id="ARBA00022884"/>
    </source>
</evidence>
<feature type="binding site" evidence="7">
    <location>
        <position position="117"/>
    </location>
    <ligand>
        <name>tRNA</name>
        <dbReference type="ChEBI" id="CHEBI:17843"/>
    </ligand>
</feature>
<feature type="active site" description="Proton acceptor" evidence="7">
    <location>
        <position position="23"/>
    </location>
</feature>
<evidence type="ECO:0000256" key="9">
    <source>
        <dbReference type="RuleBase" id="RU004320"/>
    </source>
</evidence>
<dbReference type="PROSITE" id="PS01195">
    <property type="entry name" value="PEPT_TRNA_HYDROL_1"/>
    <property type="match status" value="1"/>
</dbReference>
<comment type="similarity">
    <text evidence="5 7 9">Belongs to the PTH family.</text>
</comment>
<dbReference type="CDD" id="cd00462">
    <property type="entry name" value="PTH"/>
    <property type="match status" value="1"/>
</dbReference>
<keyword evidence="11" id="KW-1185">Reference proteome</keyword>
<dbReference type="PANTHER" id="PTHR17224">
    <property type="entry name" value="PEPTIDYL-TRNA HYDROLASE"/>
    <property type="match status" value="1"/>
</dbReference>
<evidence type="ECO:0000256" key="5">
    <source>
        <dbReference type="ARBA" id="ARBA00038063"/>
    </source>
</evidence>
<comment type="catalytic activity">
    <reaction evidence="7 8">
        <text>an N-acyl-L-alpha-aminoacyl-tRNA + H2O = an N-acyl-L-amino acid + a tRNA + H(+)</text>
        <dbReference type="Rhea" id="RHEA:54448"/>
        <dbReference type="Rhea" id="RHEA-COMP:10123"/>
        <dbReference type="Rhea" id="RHEA-COMP:13883"/>
        <dbReference type="ChEBI" id="CHEBI:15377"/>
        <dbReference type="ChEBI" id="CHEBI:15378"/>
        <dbReference type="ChEBI" id="CHEBI:59874"/>
        <dbReference type="ChEBI" id="CHEBI:78442"/>
        <dbReference type="ChEBI" id="CHEBI:138191"/>
        <dbReference type="EC" id="3.1.1.29"/>
    </reaction>
</comment>
<dbReference type="InterPro" id="IPR001328">
    <property type="entry name" value="Pept_tRNA_hydro"/>
</dbReference>
<dbReference type="Proteomes" id="UP001254608">
    <property type="component" value="Unassembled WGS sequence"/>
</dbReference>
<evidence type="ECO:0000256" key="1">
    <source>
        <dbReference type="ARBA" id="ARBA00013260"/>
    </source>
</evidence>
<dbReference type="NCBIfam" id="TIGR00447">
    <property type="entry name" value="pth"/>
    <property type="match status" value="1"/>
</dbReference>
<dbReference type="InterPro" id="IPR018171">
    <property type="entry name" value="Pept_tRNA_hydro_CS"/>
</dbReference>
<feature type="binding site" evidence="7">
    <location>
        <position position="18"/>
    </location>
    <ligand>
        <name>tRNA</name>
        <dbReference type="ChEBI" id="CHEBI:17843"/>
    </ligand>
</feature>
<protein>
    <recommendedName>
        <fullName evidence="6 7">Peptidyl-tRNA hydrolase</fullName>
        <shortName evidence="7">Pth</shortName>
        <ecNumber evidence="1 7">3.1.1.29</ecNumber>
    </recommendedName>
</protein>
<dbReference type="HAMAP" id="MF_00083">
    <property type="entry name" value="Pept_tRNA_hydro_bact"/>
    <property type="match status" value="1"/>
</dbReference>
<evidence type="ECO:0000313" key="10">
    <source>
        <dbReference type="EMBL" id="MDT0497591.1"/>
    </source>
</evidence>
<feature type="binding site" evidence="7">
    <location>
        <position position="69"/>
    </location>
    <ligand>
        <name>tRNA</name>
        <dbReference type="ChEBI" id="CHEBI:17843"/>
    </ligand>
</feature>
<keyword evidence="2 7" id="KW-0820">tRNA-binding</keyword>
<evidence type="ECO:0000256" key="3">
    <source>
        <dbReference type="ARBA" id="ARBA00022801"/>
    </source>
</evidence>
<comment type="subunit">
    <text evidence="7">Monomer.</text>
</comment>
<evidence type="ECO:0000256" key="6">
    <source>
        <dbReference type="ARBA" id="ARBA00050038"/>
    </source>
</evidence>
<dbReference type="EC" id="3.1.1.29" evidence="1 7"/>
<dbReference type="GO" id="GO:0004045">
    <property type="term" value="F:peptidyl-tRNA hydrolase activity"/>
    <property type="evidence" value="ECO:0007669"/>
    <property type="project" value="UniProtKB-EC"/>
</dbReference>
<name>A0ABU2WI96_9GAMM</name>
<dbReference type="EMBL" id="JAVRIC010000011">
    <property type="protein sequence ID" value="MDT0497591.1"/>
    <property type="molecule type" value="Genomic_DNA"/>
</dbReference>
<gene>
    <name evidence="7 10" type="primary">pth</name>
    <name evidence="10" type="ORF">RM530_09480</name>
</gene>
<dbReference type="InterPro" id="IPR036416">
    <property type="entry name" value="Pept_tRNA_hydro_sf"/>
</dbReference>
<evidence type="ECO:0000256" key="8">
    <source>
        <dbReference type="RuleBase" id="RU000673"/>
    </source>
</evidence>
<dbReference type="Pfam" id="PF01195">
    <property type="entry name" value="Pept_tRNA_hydro"/>
    <property type="match status" value="1"/>
</dbReference>
<dbReference type="PROSITE" id="PS01196">
    <property type="entry name" value="PEPT_TRNA_HYDROL_2"/>
    <property type="match status" value="1"/>
</dbReference>
<dbReference type="Gene3D" id="3.40.50.1470">
    <property type="entry name" value="Peptidyl-tRNA hydrolase"/>
    <property type="match status" value="1"/>
</dbReference>
<feature type="site" description="Stabilizes the basic form of H active site to accept a proton" evidence="7">
    <location>
        <position position="96"/>
    </location>
</feature>
<comment type="caution">
    <text evidence="10">The sequence shown here is derived from an EMBL/GenBank/DDBJ whole genome shotgun (WGS) entry which is preliminary data.</text>
</comment>
<feature type="site" description="Discriminates between blocked and unblocked aminoacyl-tRNA" evidence="7">
    <location>
        <position position="13"/>
    </location>
</feature>
<proteinExistence type="inferred from homology"/>
<reference evidence="10 11" key="1">
    <citation type="submission" date="2023-09" db="EMBL/GenBank/DDBJ databases">
        <authorList>
            <person name="Rey-Velasco X."/>
        </authorList>
    </citation>
    <scope>NUCLEOTIDE SEQUENCE [LARGE SCALE GENOMIC DNA]</scope>
    <source>
        <strain evidence="10 11">W345</strain>
    </source>
</reference>
<feature type="binding site" evidence="7">
    <location>
        <position position="71"/>
    </location>
    <ligand>
        <name>tRNA</name>
        <dbReference type="ChEBI" id="CHEBI:17843"/>
    </ligand>
</feature>
<keyword evidence="7" id="KW-0963">Cytoplasm</keyword>
<organism evidence="10 11">
    <name type="scientific">Banduia mediterranea</name>
    <dbReference type="NCBI Taxonomy" id="3075609"/>
    <lineage>
        <taxon>Bacteria</taxon>
        <taxon>Pseudomonadati</taxon>
        <taxon>Pseudomonadota</taxon>
        <taxon>Gammaproteobacteria</taxon>
        <taxon>Nevskiales</taxon>
        <taxon>Algiphilaceae</taxon>
        <taxon>Banduia</taxon>
    </lineage>
</organism>
<accession>A0ABU2WI96</accession>
<keyword evidence="3 7" id="KW-0378">Hydrolase</keyword>
<comment type="function">
    <text evidence="7">Hydrolyzes ribosome-free peptidyl-tRNAs (with 1 or more amino acids incorporated), which drop off the ribosome during protein synthesis, or as a result of ribosome stalling.</text>
</comment>
<keyword evidence="4 7" id="KW-0694">RNA-binding</keyword>
<dbReference type="RefSeq" id="WP_311364983.1">
    <property type="nucleotide sequence ID" value="NZ_JAVRIC010000011.1"/>
</dbReference>
<comment type="function">
    <text evidence="7">Catalyzes the release of premature peptidyl moieties from peptidyl-tRNA molecules trapped in stalled 50S ribosomal subunits, and thus maintains levels of free tRNAs and 50S ribosomes.</text>
</comment>